<dbReference type="GO" id="GO:0016301">
    <property type="term" value="F:kinase activity"/>
    <property type="evidence" value="ECO:0007669"/>
    <property type="project" value="UniProtKB-KW"/>
</dbReference>
<dbReference type="GO" id="GO:0005737">
    <property type="term" value="C:cytoplasm"/>
    <property type="evidence" value="ECO:0007669"/>
    <property type="project" value="UniProtKB-SubCell"/>
</dbReference>
<keyword evidence="7" id="KW-0418">Kinase</keyword>
<protein>
    <submittedName>
        <fullName evidence="9">EIIAB-Man</fullName>
    </submittedName>
</protein>
<organism evidence="9 10">
    <name type="scientific">Luteitalea pratensis</name>
    <dbReference type="NCBI Taxonomy" id="1855912"/>
    <lineage>
        <taxon>Bacteria</taxon>
        <taxon>Pseudomonadati</taxon>
        <taxon>Acidobacteriota</taxon>
        <taxon>Vicinamibacteria</taxon>
        <taxon>Vicinamibacterales</taxon>
        <taxon>Vicinamibacteraceae</taxon>
        <taxon>Luteitalea</taxon>
    </lineage>
</organism>
<dbReference type="STRING" id="1855912.LuPra_03522"/>
<dbReference type="InterPro" id="IPR004701">
    <property type="entry name" value="PTS_EIIA_man-typ"/>
</dbReference>
<dbReference type="InterPro" id="IPR051471">
    <property type="entry name" value="Bacterial_PTS_sugar_comp"/>
</dbReference>
<dbReference type="PROSITE" id="PS51096">
    <property type="entry name" value="PTS_EIIA_TYPE_4"/>
    <property type="match status" value="1"/>
</dbReference>
<dbReference type="SUPFAM" id="SSF53062">
    <property type="entry name" value="PTS system fructose IIA component-like"/>
    <property type="match status" value="1"/>
</dbReference>
<evidence type="ECO:0000256" key="6">
    <source>
        <dbReference type="ARBA" id="ARBA00022683"/>
    </source>
</evidence>
<accession>A0A143PNU3</accession>
<dbReference type="OrthoDB" id="9799827at2"/>
<dbReference type="KEGG" id="abac:LuPra_03522"/>
<evidence type="ECO:0000256" key="2">
    <source>
        <dbReference type="ARBA" id="ARBA00022448"/>
    </source>
</evidence>
<dbReference type="RefSeq" id="WP_110171944.1">
    <property type="nucleotide sequence ID" value="NZ_CP015136.1"/>
</dbReference>
<keyword evidence="10" id="KW-1185">Reference proteome</keyword>
<evidence type="ECO:0000313" key="9">
    <source>
        <dbReference type="EMBL" id="AMY10292.1"/>
    </source>
</evidence>
<reference evidence="10" key="2">
    <citation type="submission" date="2016-04" db="EMBL/GenBank/DDBJ databases">
        <title>First Complete Genome Sequence of a Subdivision 6 Acidobacterium.</title>
        <authorList>
            <person name="Huang S."/>
            <person name="Vieira S."/>
            <person name="Bunk B."/>
            <person name="Riedel T."/>
            <person name="Sproeer C."/>
            <person name="Overmann J."/>
        </authorList>
    </citation>
    <scope>NUCLEOTIDE SEQUENCE [LARGE SCALE GENOMIC DNA]</scope>
    <source>
        <strain evidence="10">DSM 100886 HEG_-6_39</strain>
    </source>
</reference>
<dbReference type="Pfam" id="PF03610">
    <property type="entry name" value="EIIA-man"/>
    <property type="match status" value="1"/>
</dbReference>
<evidence type="ECO:0000256" key="1">
    <source>
        <dbReference type="ARBA" id="ARBA00004496"/>
    </source>
</evidence>
<dbReference type="PANTHER" id="PTHR33799">
    <property type="entry name" value="PTS PERMEASE-RELATED-RELATED"/>
    <property type="match status" value="1"/>
</dbReference>
<evidence type="ECO:0000256" key="3">
    <source>
        <dbReference type="ARBA" id="ARBA00022490"/>
    </source>
</evidence>
<dbReference type="PANTHER" id="PTHR33799:SF1">
    <property type="entry name" value="PTS SYSTEM MANNOSE-SPECIFIC EIIAB COMPONENT-RELATED"/>
    <property type="match status" value="1"/>
</dbReference>
<reference evidence="9 10" key="1">
    <citation type="journal article" date="2016" name="Genome Announc.">
        <title>First Complete Genome Sequence of a Subdivision 6 Acidobacterium Strain.</title>
        <authorList>
            <person name="Huang S."/>
            <person name="Vieira S."/>
            <person name="Bunk B."/>
            <person name="Riedel T."/>
            <person name="Sproer C."/>
            <person name="Overmann J."/>
        </authorList>
    </citation>
    <scope>NUCLEOTIDE SEQUENCE [LARGE SCALE GENOMIC DNA]</scope>
    <source>
        <strain evidence="10">DSM 100886 HEG_-6_39</strain>
    </source>
</reference>
<proteinExistence type="predicted"/>
<dbReference type="Proteomes" id="UP000076079">
    <property type="component" value="Chromosome"/>
</dbReference>
<sequence length="144" mass="15282">MTDSDQQRLGVVVVTHGQLAHELVNAAEMIAGELVRFEAVALGWHDDPNAARDQIAAAVARVHGPSGVLILTDMFGGTPSNLGITFLEDDQVELITGVNLPMLVKLAGLDRSNAGLLGIARQVREHAREAIRVASDLMRPDAGS</sequence>
<dbReference type="Gene3D" id="3.40.50.510">
    <property type="entry name" value="Phosphotransferase system, mannose-type IIA component"/>
    <property type="match status" value="1"/>
</dbReference>
<evidence type="ECO:0000313" key="10">
    <source>
        <dbReference type="Proteomes" id="UP000076079"/>
    </source>
</evidence>
<feature type="domain" description="PTS EIIA type-4" evidence="8">
    <location>
        <begin position="8"/>
        <end position="131"/>
    </location>
</feature>
<dbReference type="AlphaFoldDB" id="A0A143PNU3"/>
<dbReference type="GO" id="GO:0016020">
    <property type="term" value="C:membrane"/>
    <property type="evidence" value="ECO:0007669"/>
    <property type="project" value="InterPro"/>
</dbReference>
<evidence type="ECO:0000259" key="8">
    <source>
        <dbReference type="PROSITE" id="PS51096"/>
    </source>
</evidence>
<evidence type="ECO:0000256" key="7">
    <source>
        <dbReference type="ARBA" id="ARBA00022777"/>
    </source>
</evidence>
<keyword evidence="5" id="KW-0808">Transferase</keyword>
<evidence type="ECO:0000256" key="5">
    <source>
        <dbReference type="ARBA" id="ARBA00022679"/>
    </source>
</evidence>
<keyword evidence="4" id="KW-0762">Sugar transport</keyword>
<name>A0A143PNU3_LUTPR</name>
<dbReference type="GO" id="GO:0009401">
    <property type="term" value="P:phosphoenolpyruvate-dependent sugar phosphotransferase system"/>
    <property type="evidence" value="ECO:0007669"/>
    <property type="project" value="UniProtKB-KW"/>
</dbReference>
<evidence type="ECO:0000256" key="4">
    <source>
        <dbReference type="ARBA" id="ARBA00022597"/>
    </source>
</evidence>
<keyword evidence="6" id="KW-0598">Phosphotransferase system</keyword>
<dbReference type="InterPro" id="IPR036662">
    <property type="entry name" value="PTS_EIIA_man-typ_sf"/>
</dbReference>
<gene>
    <name evidence="9" type="primary">manX</name>
    <name evidence="9" type="ORF">LuPra_03522</name>
</gene>
<keyword evidence="3" id="KW-0963">Cytoplasm</keyword>
<comment type="subcellular location">
    <subcellularLocation>
        <location evidence="1">Cytoplasm</location>
    </subcellularLocation>
</comment>
<dbReference type="EMBL" id="CP015136">
    <property type="protein sequence ID" value="AMY10292.1"/>
    <property type="molecule type" value="Genomic_DNA"/>
</dbReference>
<dbReference type="InterPro" id="IPR033887">
    <property type="entry name" value="PTS_IIA_man"/>
</dbReference>
<keyword evidence="2" id="KW-0813">Transport</keyword>
<dbReference type="CDD" id="cd00006">
    <property type="entry name" value="PTS_IIA_man"/>
    <property type="match status" value="1"/>
</dbReference>